<evidence type="ECO:0000313" key="1">
    <source>
        <dbReference type="EMBL" id="PYI17855.1"/>
    </source>
</evidence>
<evidence type="ECO:0000313" key="2">
    <source>
        <dbReference type="Proteomes" id="UP000249829"/>
    </source>
</evidence>
<gene>
    <name evidence="1" type="ORF">BO99DRAFT_184030</name>
</gene>
<sequence length="122" mass="13490">MEPYGAVWSSLGPFGPAPLNAIFIPAPDGPEILCPFDFGPLRLADESRRCESLDKTCLLSLMLLSAFASSYSLASVILDSTTPSLFLLLRFIFRFVHCTRDVPRLHPERTGQRVGNTSAQWC</sequence>
<keyword evidence="2" id="KW-1185">Reference proteome</keyword>
<organism evidence="1 2">
    <name type="scientific">Aspergillus violaceofuscus (strain CBS 115571)</name>
    <dbReference type="NCBI Taxonomy" id="1450538"/>
    <lineage>
        <taxon>Eukaryota</taxon>
        <taxon>Fungi</taxon>
        <taxon>Dikarya</taxon>
        <taxon>Ascomycota</taxon>
        <taxon>Pezizomycotina</taxon>
        <taxon>Eurotiomycetes</taxon>
        <taxon>Eurotiomycetidae</taxon>
        <taxon>Eurotiales</taxon>
        <taxon>Aspergillaceae</taxon>
        <taxon>Aspergillus</taxon>
    </lineage>
</organism>
<proteinExistence type="predicted"/>
<name>A0A2V5H1T3_ASPV1</name>
<dbReference type="AlphaFoldDB" id="A0A2V5H1T3"/>
<reference evidence="1 2" key="1">
    <citation type="submission" date="2018-02" db="EMBL/GenBank/DDBJ databases">
        <title>The genomes of Aspergillus section Nigri reveals drivers in fungal speciation.</title>
        <authorList>
            <consortium name="DOE Joint Genome Institute"/>
            <person name="Vesth T.C."/>
            <person name="Nybo J."/>
            <person name="Theobald S."/>
            <person name="Brandl J."/>
            <person name="Frisvad J.C."/>
            <person name="Nielsen K.F."/>
            <person name="Lyhne E.K."/>
            <person name="Kogle M.E."/>
            <person name="Kuo A."/>
            <person name="Riley R."/>
            <person name="Clum A."/>
            <person name="Nolan M."/>
            <person name="Lipzen A."/>
            <person name="Salamov A."/>
            <person name="Henrissat B."/>
            <person name="Wiebenga A."/>
            <person name="De vries R.P."/>
            <person name="Grigoriev I.V."/>
            <person name="Mortensen U.H."/>
            <person name="Andersen M.R."/>
            <person name="Baker S.E."/>
        </authorList>
    </citation>
    <scope>NUCLEOTIDE SEQUENCE [LARGE SCALE GENOMIC DNA]</scope>
    <source>
        <strain evidence="1 2">CBS 115571</strain>
    </source>
</reference>
<accession>A0A2V5H1T3</accession>
<protein>
    <submittedName>
        <fullName evidence="1">Uncharacterized protein</fullName>
    </submittedName>
</protein>
<dbReference type="EMBL" id="KZ825150">
    <property type="protein sequence ID" value="PYI17855.1"/>
    <property type="molecule type" value="Genomic_DNA"/>
</dbReference>
<dbReference type="Proteomes" id="UP000249829">
    <property type="component" value="Unassembled WGS sequence"/>
</dbReference>